<protein>
    <submittedName>
        <fullName evidence="4">S9 family peptidase</fullName>
    </submittedName>
</protein>
<dbReference type="SUPFAM" id="SSF53474">
    <property type="entry name" value="alpha/beta-Hydrolases"/>
    <property type="match status" value="1"/>
</dbReference>
<dbReference type="RefSeq" id="WP_345462122.1">
    <property type="nucleotide sequence ID" value="NZ_BAABHF010000016.1"/>
</dbReference>
<dbReference type="EMBL" id="BAABHF010000016">
    <property type="protein sequence ID" value="GAA4491554.1"/>
    <property type="molecule type" value="Genomic_DNA"/>
</dbReference>
<dbReference type="Gene3D" id="2.120.10.30">
    <property type="entry name" value="TolB, C-terminal domain"/>
    <property type="match status" value="1"/>
</dbReference>
<dbReference type="Proteomes" id="UP001500503">
    <property type="component" value="Unassembled WGS sequence"/>
</dbReference>
<dbReference type="Pfam" id="PF07676">
    <property type="entry name" value="PD40"/>
    <property type="match status" value="1"/>
</dbReference>
<dbReference type="InterPro" id="IPR001375">
    <property type="entry name" value="Peptidase_S9_cat"/>
</dbReference>
<dbReference type="InterPro" id="IPR011042">
    <property type="entry name" value="6-blade_b-propeller_TolB-like"/>
</dbReference>
<dbReference type="SUPFAM" id="SSF82171">
    <property type="entry name" value="DPP6 N-terminal domain-like"/>
    <property type="match status" value="1"/>
</dbReference>
<keyword evidence="2" id="KW-0720">Serine protease</keyword>
<sequence>MLDLTAFVPKARFQPGVALSPDATKVAYSSNVSSHYGLWVAPVRGGEARCLVEFPDQAVRQIAWAPDGRSLVFMADRDGDEQYQLYRIPADGGTPEKLSAADNRQYRLAADPYDPNGRYLIYAANDRDETVQDLIICDLHDGREHRHIPVGKASYQAGRVSPDGRWLVVEGFNSNIDSDCYLVDLAKPDADPVKVTDGSAHFDPVGWTADSRAFYLLTTVWGEFIAGARYSLDDQSLRPAVTADWDIETVREAAETLLWIVNENGRSVLNVRRGDNAPTQPPLPPGVINAIEVSSNGAIAALHLETATRPAEIAVLDLASGDLTYLTDSRPSALATIEPIEPQTVTFTARDGRDVHGLMYRPHGEGPFPVVMWIHGGPEAQERFTYERSGLYQYLLDRGIAIYAPNAAGSTGYGVTFRTLIYRDWGGVDLRDFEDAAAYVASLSWIDSKHLAVAGASYGGFGALSCLTRLPDLWTAGISLYGPSNLVTLAAACPPTWRAFVNIVLGDPVADAQLLTERSPITYVDQLTAPLLVIQGARDPRVPQDEADQLVDKLRGRDVDVRYIVYEDEGHGFTNRDNEIAAYRQVGEFLISRLKPET</sequence>
<dbReference type="InterPro" id="IPR029058">
    <property type="entry name" value="AB_hydrolase_fold"/>
</dbReference>
<organism evidence="4 5">
    <name type="scientific">Actinoallomurus oryzae</name>
    <dbReference type="NCBI Taxonomy" id="502180"/>
    <lineage>
        <taxon>Bacteria</taxon>
        <taxon>Bacillati</taxon>
        <taxon>Actinomycetota</taxon>
        <taxon>Actinomycetes</taxon>
        <taxon>Streptosporangiales</taxon>
        <taxon>Thermomonosporaceae</taxon>
        <taxon>Actinoallomurus</taxon>
    </lineage>
</organism>
<proteinExistence type="predicted"/>
<dbReference type="PANTHER" id="PTHR42776:SF27">
    <property type="entry name" value="DIPEPTIDYL PEPTIDASE FAMILY MEMBER 6"/>
    <property type="match status" value="1"/>
</dbReference>
<evidence type="ECO:0000313" key="4">
    <source>
        <dbReference type="EMBL" id="GAA4491554.1"/>
    </source>
</evidence>
<name>A0ABP8PQN9_9ACTN</name>
<gene>
    <name evidence="4" type="ORF">GCM10023191_025730</name>
</gene>
<evidence type="ECO:0000256" key="2">
    <source>
        <dbReference type="ARBA" id="ARBA00022825"/>
    </source>
</evidence>
<dbReference type="InterPro" id="IPR011659">
    <property type="entry name" value="WD40"/>
</dbReference>
<reference evidence="5" key="1">
    <citation type="journal article" date="2019" name="Int. J. Syst. Evol. Microbiol.">
        <title>The Global Catalogue of Microorganisms (GCM) 10K type strain sequencing project: providing services to taxonomists for standard genome sequencing and annotation.</title>
        <authorList>
            <consortium name="The Broad Institute Genomics Platform"/>
            <consortium name="The Broad Institute Genome Sequencing Center for Infectious Disease"/>
            <person name="Wu L."/>
            <person name="Ma J."/>
        </authorList>
    </citation>
    <scope>NUCLEOTIDE SEQUENCE [LARGE SCALE GENOMIC DNA]</scope>
    <source>
        <strain evidence="5">JCM 17933</strain>
    </source>
</reference>
<dbReference type="PANTHER" id="PTHR42776">
    <property type="entry name" value="SERINE PEPTIDASE S9 FAMILY MEMBER"/>
    <property type="match status" value="1"/>
</dbReference>
<keyword evidence="5" id="KW-1185">Reference proteome</keyword>
<dbReference type="Pfam" id="PF00326">
    <property type="entry name" value="Peptidase_S9"/>
    <property type="match status" value="1"/>
</dbReference>
<keyword evidence="2" id="KW-0645">Protease</keyword>
<evidence type="ECO:0000313" key="5">
    <source>
        <dbReference type="Proteomes" id="UP001500503"/>
    </source>
</evidence>
<evidence type="ECO:0000256" key="1">
    <source>
        <dbReference type="ARBA" id="ARBA00022801"/>
    </source>
</evidence>
<comment type="caution">
    <text evidence="4">The sequence shown here is derived from an EMBL/GenBank/DDBJ whole genome shotgun (WGS) entry which is preliminary data.</text>
</comment>
<keyword evidence="1" id="KW-0378">Hydrolase</keyword>
<dbReference type="Gene3D" id="3.40.50.1820">
    <property type="entry name" value="alpha/beta hydrolase"/>
    <property type="match status" value="1"/>
</dbReference>
<accession>A0ABP8PQN9</accession>
<dbReference type="Gene3D" id="2.130.10.120">
    <property type="entry name" value="Prolyl oligopeptidase, N-terminal domain"/>
    <property type="match status" value="1"/>
</dbReference>
<evidence type="ECO:0000259" key="3">
    <source>
        <dbReference type="Pfam" id="PF00326"/>
    </source>
</evidence>
<feature type="domain" description="Peptidase S9 prolyl oligopeptidase catalytic" evidence="3">
    <location>
        <begin position="393"/>
        <end position="595"/>
    </location>
</feature>